<proteinExistence type="predicted"/>
<evidence type="ECO:0000313" key="2">
    <source>
        <dbReference type="Proteomes" id="UP000509597"/>
    </source>
</evidence>
<organism evidence="1 2">
    <name type="scientific">Chitinibacter bivalviorum</name>
    <dbReference type="NCBI Taxonomy" id="2739434"/>
    <lineage>
        <taxon>Bacteria</taxon>
        <taxon>Pseudomonadati</taxon>
        <taxon>Pseudomonadota</taxon>
        <taxon>Betaproteobacteria</taxon>
        <taxon>Neisseriales</taxon>
        <taxon>Chitinibacteraceae</taxon>
        <taxon>Chitinibacter</taxon>
    </lineage>
</organism>
<reference evidence="1 2" key="1">
    <citation type="submission" date="2020-07" db="EMBL/GenBank/DDBJ databases">
        <title>Complete genome sequence of Chitinibacter sp. 2T18.</title>
        <authorList>
            <person name="Bae J.-W."/>
            <person name="Choi J.-W."/>
        </authorList>
    </citation>
    <scope>NUCLEOTIDE SEQUENCE [LARGE SCALE GENOMIC DNA]</scope>
    <source>
        <strain evidence="1 2">2T18</strain>
    </source>
</reference>
<name>A0A7H9BIE4_9NEIS</name>
<dbReference type="EMBL" id="CP058627">
    <property type="protein sequence ID" value="QLG87978.1"/>
    <property type="molecule type" value="Genomic_DNA"/>
</dbReference>
<dbReference type="KEGG" id="chiz:HQ393_06715"/>
<keyword evidence="2" id="KW-1185">Reference proteome</keyword>
<evidence type="ECO:0000313" key="1">
    <source>
        <dbReference type="EMBL" id="QLG87978.1"/>
    </source>
</evidence>
<accession>A0A7H9BIE4</accession>
<dbReference type="RefSeq" id="WP_179358058.1">
    <property type="nucleotide sequence ID" value="NZ_CP058627.1"/>
</dbReference>
<dbReference type="Proteomes" id="UP000509597">
    <property type="component" value="Chromosome"/>
</dbReference>
<sequence length="118" mass="13158">MSADLVLSIPPAIDLAKNPAELGDYIRTELHQLHAALDLIVNEQDELALLDQLILGDITVGADQIVIEYQVCFSSYHACRNLQYSDCEHRSLRGVRQGNTLSFKPYTPPPCRSTADEF</sequence>
<gene>
    <name evidence="1" type="ORF">HQ393_06715</name>
</gene>
<protein>
    <submittedName>
        <fullName evidence="1">Uncharacterized protein</fullName>
    </submittedName>
</protein>
<dbReference type="AlphaFoldDB" id="A0A7H9BIE4"/>